<dbReference type="InterPro" id="IPR030456">
    <property type="entry name" value="TF_fork_head_CS_2"/>
</dbReference>
<dbReference type="PANTHER" id="PTHR13962:SF17">
    <property type="entry name" value="FORKHEAD BOX PROTEIN N4"/>
    <property type="match status" value="1"/>
</dbReference>
<evidence type="ECO:0000259" key="8">
    <source>
        <dbReference type="PROSITE" id="PS50039"/>
    </source>
</evidence>
<dbReference type="Pfam" id="PF00250">
    <property type="entry name" value="Forkhead"/>
    <property type="match status" value="1"/>
</dbReference>
<sequence>MELNWLPWERFPYYNQNDDRWKNSVRHNLSINPHFRKGVKASQGAGHLWNLSDMEPVEDASKSNWKKNRLKTYLESLQPSEWGDDYSGQNSTETPAPSMETMPQPQPQPLNTMSLAHDPLQPFEVYSQESKTFPYEECKDVLYIQSNDNVLYTPHEDHKLYQYEPSKNGRVVYSKQ</sequence>
<dbReference type="Gene3D" id="1.10.10.10">
    <property type="entry name" value="Winged helix-like DNA-binding domain superfamily/Winged helix DNA-binding domain"/>
    <property type="match status" value="1"/>
</dbReference>
<dbReference type="InterPro" id="IPR047119">
    <property type="entry name" value="FOXN2/3-like"/>
</dbReference>
<keyword evidence="9" id="KW-1185">Reference proteome</keyword>
<dbReference type="PROSITE" id="PS50039">
    <property type="entry name" value="FORK_HEAD_3"/>
    <property type="match status" value="1"/>
</dbReference>
<evidence type="ECO:0000313" key="10">
    <source>
        <dbReference type="RefSeq" id="XP_026683385.1"/>
    </source>
</evidence>
<evidence type="ECO:0000256" key="5">
    <source>
        <dbReference type="ARBA" id="ARBA00023242"/>
    </source>
</evidence>
<evidence type="ECO:0000256" key="2">
    <source>
        <dbReference type="ARBA" id="ARBA00023015"/>
    </source>
</evidence>
<dbReference type="GO" id="GO:0000987">
    <property type="term" value="F:cis-regulatory region sequence-specific DNA binding"/>
    <property type="evidence" value="ECO:0007669"/>
    <property type="project" value="TreeGrafter"/>
</dbReference>
<dbReference type="PaxDb" id="121845-A0A3Q0J9J3"/>
<evidence type="ECO:0000256" key="3">
    <source>
        <dbReference type="ARBA" id="ARBA00023125"/>
    </source>
</evidence>
<feature type="DNA-binding region" description="Fork-head" evidence="6">
    <location>
        <begin position="9"/>
        <end position="70"/>
    </location>
</feature>
<name>A0A3Q0J9J3_DIACI</name>
<feature type="region of interest" description="Disordered" evidence="7">
    <location>
        <begin position="79"/>
        <end position="108"/>
    </location>
</feature>
<keyword evidence="5 6" id="KW-0539">Nucleus</keyword>
<evidence type="ECO:0000313" key="9">
    <source>
        <dbReference type="Proteomes" id="UP000079169"/>
    </source>
</evidence>
<evidence type="ECO:0000256" key="1">
    <source>
        <dbReference type="ARBA" id="ARBA00004123"/>
    </source>
</evidence>
<dbReference type="STRING" id="121845.A0A3Q0J9J3"/>
<dbReference type="RefSeq" id="XP_026683385.1">
    <property type="nucleotide sequence ID" value="XM_026827584.1"/>
</dbReference>
<keyword evidence="2" id="KW-0805">Transcription regulation</keyword>
<keyword evidence="4" id="KW-0804">Transcription</keyword>
<dbReference type="PANTHER" id="PTHR13962">
    <property type="entry name" value="FORKHEAD BOX PROTEIN N3-LIKE PROTEIN-RELATED"/>
    <property type="match status" value="1"/>
</dbReference>
<dbReference type="KEGG" id="dci:113469711"/>
<gene>
    <name evidence="10" type="primary">LOC113469711</name>
</gene>
<dbReference type="InterPro" id="IPR001766">
    <property type="entry name" value="Fork_head_dom"/>
</dbReference>
<accession>A0A3Q0J9J3</accession>
<dbReference type="SMART" id="SM00339">
    <property type="entry name" value="FH"/>
    <property type="match status" value="1"/>
</dbReference>
<comment type="subcellular location">
    <subcellularLocation>
        <location evidence="1 6">Nucleus</location>
    </subcellularLocation>
</comment>
<dbReference type="AlphaFoldDB" id="A0A3Q0J9J3"/>
<dbReference type="GO" id="GO:0003700">
    <property type="term" value="F:DNA-binding transcription factor activity"/>
    <property type="evidence" value="ECO:0007669"/>
    <property type="project" value="InterPro"/>
</dbReference>
<dbReference type="SUPFAM" id="SSF46785">
    <property type="entry name" value="Winged helix' DNA-binding domain"/>
    <property type="match status" value="1"/>
</dbReference>
<dbReference type="PROSITE" id="PS00658">
    <property type="entry name" value="FORK_HEAD_2"/>
    <property type="match status" value="1"/>
</dbReference>
<evidence type="ECO:0000256" key="7">
    <source>
        <dbReference type="SAM" id="MobiDB-lite"/>
    </source>
</evidence>
<organism evidence="9 10">
    <name type="scientific">Diaphorina citri</name>
    <name type="common">Asian citrus psyllid</name>
    <dbReference type="NCBI Taxonomy" id="121845"/>
    <lineage>
        <taxon>Eukaryota</taxon>
        <taxon>Metazoa</taxon>
        <taxon>Ecdysozoa</taxon>
        <taxon>Arthropoda</taxon>
        <taxon>Hexapoda</taxon>
        <taxon>Insecta</taxon>
        <taxon>Pterygota</taxon>
        <taxon>Neoptera</taxon>
        <taxon>Paraneoptera</taxon>
        <taxon>Hemiptera</taxon>
        <taxon>Sternorrhyncha</taxon>
        <taxon>Psylloidea</taxon>
        <taxon>Psyllidae</taxon>
        <taxon>Diaphorininae</taxon>
        <taxon>Diaphorina</taxon>
    </lineage>
</organism>
<dbReference type="InterPro" id="IPR036390">
    <property type="entry name" value="WH_DNA-bd_sf"/>
</dbReference>
<dbReference type="GO" id="GO:0005634">
    <property type="term" value="C:nucleus"/>
    <property type="evidence" value="ECO:0007669"/>
    <property type="project" value="UniProtKB-SubCell"/>
</dbReference>
<dbReference type="InterPro" id="IPR036388">
    <property type="entry name" value="WH-like_DNA-bd_sf"/>
</dbReference>
<keyword evidence="3 6" id="KW-0238">DNA-binding</keyword>
<proteinExistence type="predicted"/>
<protein>
    <submittedName>
        <fullName evidence="10">Hepatocyte nuclear factor 3-gamma-like</fullName>
    </submittedName>
</protein>
<feature type="domain" description="Fork-head" evidence="8">
    <location>
        <begin position="9"/>
        <end position="70"/>
    </location>
</feature>
<dbReference type="Proteomes" id="UP000079169">
    <property type="component" value="Unplaced"/>
</dbReference>
<dbReference type="GeneID" id="113469711"/>
<evidence type="ECO:0000256" key="6">
    <source>
        <dbReference type="PROSITE-ProRule" id="PRU00089"/>
    </source>
</evidence>
<evidence type="ECO:0000256" key="4">
    <source>
        <dbReference type="ARBA" id="ARBA00023163"/>
    </source>
</evidence>
<reference evidence="10" key="1">
    <citation type="submission" date="2025-08" db="UniProtKB">
        <authorList>
            <consortium name="RefSeq"/>
        </authorList>
    </citation>
    <scope>IDENTIFICATION</scope>
</reference>